<feature type="transmembrane region" description="Helical" evidence="2">
    <location>
        <begin position="7"/>
        <end position="29"/>
    </location>
</feature>
<evidence type="ECO:0000313" key="3">
    <source>
        <dbReference type="EMBL" id="CAD7223570.1"/>
    </source>
</evidence>
<organism evidence="3">
    <name type="scientific">Cyprideis torosa</name>
    <dbReference type="NCBI Taxonomy" id="163714"/>
    <lineage>
        <taxon>Eukaryota</taxon>
        <taxon>Metazoa</taxon>
        <taxon>Ecdysozoa</taxon>
        <taxon>Arthropoda</taxon>
        <taxon>Crustacea</taxon>
        <taxon>Oligostraca</taxon>
        <taxon>Ostracoda</taxon>
        <taxon>Podocopa</taxon>
        <taxon>Podocopida</taxon>
        <taxon>Cytherocopina</taxon>
        <taxon>Cytheroidea</taxon>
        <taxon>Cytherideidae</taxon>
        <taxon>Cyprideis</taxon>
    </lineage>
</organism>
<evidence type="ECO:0000256" key="1">
    <source>
        <dbReference type="SAM" id="MobiDB-lite"/>
    </source>
</evidence>
<keyword evidence="2" id="KW-0812">Transmembrane</keyword>
<protein>
    <submittedName>
        <fullName evidence="3">Uncharacterized protein</fullName>
    </submittedName>
</protein>
<dbReference type="AlphaFoldDB" id="A0A7R8ZGL4"/>
<reference evidence="3" key="1">
    <citation type="submission" date="2020-11" db="EMBL/GenBank/DDBJ databases">
        <authorList>
            <person name="Tran Van P."/>
        </authorList>
    </citation>
    <scope>NUCLEOTIDE SEQUENCE</scope>
</reference>
<gene>
    <name evidence="3" type="ORF">CTOB1V02_LOCUS1552</name>
</gene>
<accession>A0A7R8ZGL4</accession>
<feature type="region of interest" description="Disordered" evidence="1">
    <location>
        <begin position="91"/>
        <end position="119"/>
    </location>
</feature>
<keyword evidence="2" id="KW-1133">Transmembrane helix</keyword>
<feature type="compositionally biased region" description="Polar residues" evidence="1">
    <location>
        <begin position="110"/>
        <end position="119"/>
    </location>
</feature>
<keyword evidence="2" id="KW-0472">Membrane</keyword>
<feature type="region of interest" description="Disordered" evidence="1">
    <location>
        <begin position="51"/>
        <end position="77"/>
    </location>
</feature>
<evidence type="ECO:0000256" key="2">
    <source>
        <dbReference type="SAM" id="Phobius"/>
    </source>
</evidence>
<dbReference type="EMBL" id="OB660223">
    <property type="protein sequence ID" value="CAD7223570.1"/>
    <property type="molecule type" value="Genomic_DNA"/>
</dbReference>
<name>A0A7R8ZGL4_9CRUS</name>
<sequence>MLSSWTASLRISGFIVLVTVISAVGMSTIPSDEVIGFGMVTIGKEDPAVMTRESVSSNPNEDCGEEEIDSRSTKQATSVVKPLGTLGAFQQLQGSNAKAPRPRGKGTPSRKASGSSPNMVQNNMRNRQCHHWAGQLHHWKDYEPPLIACGSLGGSAFPPIGFGTCDVHDPFDMPHGYVMTNLGPRPHLYDRPEAYQVAGLIAGGVLIIYNDKHASIWNSSQSRKPKGEGFFPQGVMGRISEHIRFRNDYLPKDSPGNTSTMKMVPNRSKEILFMNASRNMAFQSRATFRNNGSGANEMRETYYNS</sequence>
<proteinExistence type="predicted"/>